<name>A0A4P5PDH3_9ENTE</name>
<organism evidence="1 2">
    <name type="scientific">Enterococcus florum</name>
    <dbReference type="NCBI Taxonomy" id="2480627"/>
    <lineage>
        <taxon>Bacteria</taxon>
        <taxon>Bacillati</taxon>
        <taxon>Bacillota</taxon>
        <taxon>Bacilli</taxon>
        <taxon>Lactobacillales</taxon>
        <taxon>Enterococcaceae</taxon>
        <taxon>Enterococcus</taxon>
    </lineage>
</organism>
<dbReference type="CDD" id="cd05483">
    <property type="entry name" value="retropepsin_like_bacteria"/>
    <property type="match status" value="1"/>
</dbReference>
<keyword evidence="2" id="KW-1185">Reference proteome</keyword>
<dbReference type="InterPro" id="IPR034122">
    <property type="entry name" value="Retropepsin-like_bacterial"/>
</dbReference>
<dbReference type="RefSeq" id="WP_146622840.1">
    <property type="nucleotide sequence ID" value="NZ_BJCC01000017.1"/>
</dbReference>
<evidence type="ECO:0000313" key="2">
    <source>
        <dbReference type="Proteomes" id="UP000290567"/>
    </source>
</evidence>
<dbReference type="Pfam" id="PF13650">
    <property type="entry name" value="Asp_protease_2"/>
    <property type="match status" value="1"/>
</dbReference>
<protein>
    <recommendedName>
        <fullName evidence="3">Peptidase A2 domain-containing protein</fullName>
    </recommendedName>
</protein>
<dbReference type="Proteomes" id="UP000290567">
    <property type="component" value="Unassembled WGS sequence"/>
</dbReference>
<dbReference type="InterPro" id="IPR011990">
    <property type="entry name" value="TPR-like_helical_dom_sf"/>
</dbReference>
<accession>A0A4P5PDH3</accession>
<proteinExistence type="predicted"/>
<dbReference type="OrthoDB" id="179870at2"/>
<dbReference type="SUPFAM" id="SSF50630">
    <property type="entry name" value="Acid proteases"/>
    <property type="match status" value="1"/>
</dbReference>
<sequence>MNKIIRSSVILLMLYVAALGALLGGCASKEQEKKQATDQTSSSTKSIDPPIHFSRGALSNQLKQQEQVLKDSPDDLRNTISYAQTLYALGNFDYAEKIIEPLLNKKNPSPSAIELSARLNYVKGNYQEAETLYRSLLKKKDFSDKAKKGLRHVFYQTNQYAKVQKLIDEKESAKDPLQKLMESFGEETPYQMNWNGLEKETIPFVAKDPAPVIPIEVNGVRMNAVIDTGADGLMIDQEKALELGIEPIVDFEGRFEGGNQGFAAYARAQSLKLGNVELNHVPTTLIPLKNRQEEFLSEVSEVHAVIGVNVLRQFIPTIDNQTGELVLVPRGETGHNQLKNIQPGEKVVGRLAFTLAGTHYLHTKGTLNRTNYLNMLVDSGLMTKGGNGPILSGSLMKLLKMPTPQLSESAMSGMDGNRFQVGMVSISSYGLGNIQAGSAIGQYYSGEMLESLSQSNGFVSDAAIGHSYLKNFKWTIDFDEMSLILSQIEQSV</sequence>
<dbReference type="SUPFAM" id="SSF48452">
    <property type="entry name" value="TPR-like"/>
    <property type="match status" value="1"/>
</dbReference>
<gene>
    <name evidence="1" type="ORF">NRIC_23120</name>
</gene>
<dbReference type="Gene3D" id="1.25.40.10">
    <property type="entry name" value="Tetratricopeptide repeat domain"/>
    <property type="match status" value="1"/>
</dbReference>
<evidence type="ECO:0008006" key="3">
    <source>
        <dbReference type="Google" id="ProtNLM"/>
    </source>
</evidence>
<dbReference type="EMBL" id="BJCC01000017">
    <property type="protein sequence ID" value="GCF94421.1"/>
    <property type="molecule type" value="Genomic_DNA"/>
</dbReference>
<dbReference type="Gene3D" id="2.40.70.10">
    <property type="entry name" value="Acid Proteases"/>
    <property type="match status" value="1"/>
</dbReference>
<dbReference type="InterPro" id="IPR021109">
    <property type="entry name" value="Peptidase_aspartic_dom_sf"/>
</dbReference>
<dbReference type="PROSITE" id="PS51257">
    <property type="entry name" value="PROKAR_LIPOPROTEIN"/>
    <property type="match status" value="1"/>
</dbReference>
<reference evidence="2" key="1">
    <citation type="submission" date="2019-02" db="EMBL/GenBank/DDBJ databases">
        <title>Draft genome sequence of Enterococcus sp. Gos25-1.</title>
        <authorList>
            <person name="Tanaka N."/>
            <person name="Shiwa Y."/>
            <person name="Fujita N."/>
        </authorList>
    </citation>
    <scope>NUCLEOTIDE SEQUENCE [LARGE SCALE GENOMIC DNA]</scope>
    <source>
        <strain evidence="2">Gos25-1</strain>
    </source>
</reference>
<comment type="caution">
    <text evidence="1">The sequence shown here is derived from an EMBL/GenBank/DDBJ whole genome shotgun (WGS) entry which is preliminary data.</text>
</comment>
<evidence type="ECO:0000313" key="1">
    <source>
        <dbReference type="EMBL" id="GCF94421.1"/>
    </source>
</evidence>
<dbReference type="AlphaFoldDB" id="A0A4P5PDH3"/>